<sequence>MNRQLRAAALAAGLLASSQASAEGIVAAIVPAGPSEHLASPVLPDTVRLPTLPSVAKVAPEASAVVPVAEIVGRQANISNFGTTCGPSLTVLPSENAMLRVEIQAPCEPSQYVDVTHHGLSFTTALSMTGKAEFMLPALTPQAQVSVRLPDGGSLSAMTEVPEVAAFARVALQWEGADPGELVSNAPKVLDGQMYRLGEEPQVLHIFSRRLGELTRGGIVRLSMRSDITADNCGADQSARVFRAVPGEPETAYDITLRARDCADVGQSLELKNILQDLKLGPI</sequence>
<gene>
    <name evidence="2" type="ORF">C8N43_2459</name>
</gene>
<evidence type="ECO:0000313" key="2">
    <source>
        <dbReference type="EMBL" id="PTX57787.1"/>
    </source>
</evidence>
<organism evidence="2 3">
    <name type="scientific">Litoreibacter ponti</name>
    <dbReference type="NCBI Taxonomy" id="1510457"/>
    <lineage>
        <taxon>Bacteria</taxon>
        <taxon>Pseudomonadati</taxon>
        <taxon>Pseudomonadota</taxon>
        <taxon>Alphaproteobacteria</taxon>
        <taxon>Rhodobacterales</taxon>
        <taxon>Roseobacteraceae</taxon>
        <taxon>Litoreibacter</taxon>
    </lineage>
</organism>
<keyword evidence="1" id="KW-0732">Signal</keyword>
<dbReference type="Proteomes" id="UP000243978">
    <property type="component" value="Unassembled WGS sequence"/>
</dbReference>
<name>A0A2T6BP71_9RHOB</name>
<dbReference type="RefSeq" id="WP_107845855.1">
    <property type="nucleotide sequence ID" value="NZ_QBKS01000001.1"/>
</dbReference>
<comment type="caution">
    <text evidence="2">The sequence shown here is derived from an EMBL/GenBank/DDBJ whole genome shotgun (WGS) entry which is preliminary data.</text>
</comment>
<feature type="signal peptide" evidence="1">
    <location>
        <begin position="1"/>
        <end position="22"/>
    </location>
</feature>
<dbReference type="EMBL" id="QBKS01000001">
    <property type="protein sequence ID" value="PTX57787.1"/>
    <property type="molecule type" value="Genomic_DNA"/>
</dbReference>
<keyword evidence="3" id="KW-1185">Reference proteome</keyword>
<reference evidence="2 3" key="1">
    <citation type="submission" date="2018-04" db="EMBL/GenBank/DDBJ databases">
        <title>Genomic Encyclopedia of Archaeal and Bacterial Type Strains, Phase II (KMG-II): from individual species to whole genera.</title>
        <authorList>
            <person name="Goeker M."/>
        </authorList>
    </citation>
    <scope>NUCLEOTIDE SEQUENCE [LARGE SCALE GENOMIC DNA]</scope>
    <source>
        <strain evidence="2 3">DSM 100977</strain>
    </source>
</reference>
<dbReference type="OrthoDB" id="7956241at2"/>
<accession>A0A2T6BP71</accession>
<protein>
    <submittedName>
        <fullName evidence="2">Uncharacterized protein</fullName>
    </submittedName>
</protein>
<proteinExistence type="predicted"/>
<feature type="chain" id="PRO_5015743830" evidence="1">
    <location>
        <begin position="23"/>
        <end position="283"/>
    </location>
</feature>
<dbReference type="AlphaFoldDB" id="A0A2T6BP71"/>
<evidence type="ECO:0000256" key="1">
    <source>
        <dbReference type="SAM" id="SignalP"/>
    </source>
</evidence>
<evidence type="ECO:0000313" key="3">
    <source>
        <dbReference type="Proteomes" id="UP000243978"/>
    </source>
</evidence>